<evidence type="ECO:0000256" key="6">
    <source>
        <dbReference type="ARBA" id="ARBA00022694"/>
    </source>
</evidence>
<dbReference type="InterPro" id="IPR029063">
    <property type="entry name" value="SAM-dependent_MTases_sf"/>
</dbReference>
<evidence type="ECO:0000256" key="4">
    <source>
        <dbReference type="ARBA" id="ARBA00022679"/>
    </source>
</evidence>
<keyword evidence="3 9" id="KW-0489">Methyltransferase</keyword>
<dbReference type="InterPro" id="IPR001678">
    <property type="entry name" value="MeTrfase_RsmB-F_NOP2_dom"/>
</dbReference>
<dbReference type="Proteomes" id="UP000818624">
    <property type="component" value="Chromosome 1"/>
</dbReference>
<dbReference type="PRINTS" id="PR02008">
    <property type="entry name" value="RCMTFAMILY"/>
</dbReference>
<dbReference type="Pfam" id="PF25376">
    <property type="entry name" value="Pre-PUA_NSUN2"/>
    <property type="match status" value="1"/>
</dbReference>
<feature type="compositionally biased region" description="Polar residues" evidence="10">
    <location>
        <begin position="556"/>
        <end position="566"/>
    </location>
</feature>
<feature type="compositionally biased region" description="Basic and acidic residues" evidence="10">
    <location>
        <begin position="381"/>
        <end position="401"/>
    </location>
</feature>
<dbReference type="InterPro" id="IPR023267">
    <property type="entry name" value="RCMT"/>
</dbReference>
<dbReference type="Gene3D" id="3.40.50.150">
    <property type="entry name" value="Vaccinia Virus protein VP39"/>
    <property type="match status" value="1"/>
</dbReference>
<feature type="compositionally biased region" description="Basic and acidic residues" evidence="10">
    <location>
        <begin position="542"/>
        <end position="551"/>
    </location>
</feature>
<dbReference type="PROSITE" id="PS51686">
    <property type="entry name" value="SAM_MT_RSMB_NOP"/>
    <property type="match status" value="1"/>
</dbReference>
<keyword evidence="6" id="KW-0819">tRNA processing</keyword>
<feature type="binding site" evidence="9">
    <location>
        <position position="240"/>
    </location>
    <ligand>
        <name>S-adenosyl-L-methionine</name>
        <dbReference type="ChEBI" id="CHEBI:59789"/>
    </ligand>
</feature>
<feature type="region of interest" description="Disordered" evidence="10">
    <location>
        <begin position="837"/>
        <end position="902"/>
    </location>
</feature>
<feature type="binding site" evidence="9">
    <location>
        <position position="273"/>
    </location>
    <ligand>
        <name>S-adenosyl-L-methionine</name>
        <dbReference type="ChEBI" id="CHEBI:59789"/>
    </ligand>
</feature>
<dbReference type="EMBL" id="CP046234">
    <property type="protein sequence ID" value="WFD46321.1"/>
    <property type="molecule type" value="Genomic_DNA"/>
</dbReference>
<feature type="active site" description="Nucleophile" evidence="9">
    <location>
        <position position="326"/>
    </location>
</feature>
<gene>
    <name evidence="12" type="primary">NCL1</name>
    <name evidence="12" type="ORF">GLX27_000955</name>
</gene>
<feature type="compositionally biased region" description="Low complexity" evidence="10">
    <location>
        <begin position="514"/>
        <end position="525"/>
    </location>
</feature>
<keyword evidence="7 9" id="KW-0694">RNA-binding</keyword>
<dbReference type="SUPFAM" id="SSF53335">
    <property type="entry name" value="S-adenosyl-L-methionine-dependent methyltransferases"/>
    <property type="match status" value="1"/>
</dbReference>
<feature type="binding site" evidence="9">
    <location>
        <position position="213"/>
    </location>
    <ligand>
        <name>S-adenosyl-L-methionine</name>
        <dbReference type="ChEBI" id="CHEBI:59789"/>
    </ligand>
</feature>
<proteinExistence type="inferred from homology"/>
<feature type="compositionally biased region" description="Low complexity" evidence="10">
    <location>
        <begin position="402"/>
        <end position="422"/>
    </location>
</feature>
<keyword evidence="8" id="KW-0539">Nucleus</keyword>
<keyword evidence="5 9" id="KW-0949">S-adenosyl-L-methionine</keyword>
<reference evidence="12 13" key="1">
    <citation type="journal article" date="2020" name="Elife">
        <title>Loss of centromere function drives karyotype evolution in closely related Malassezia species.</title>
        <authorList>
            <person name="Sankaranarayanan S.R."/>
            <person name="Ianiri G."/>
            <person name="Coelho M.A."/>
            <person name="Reza M.H."/>
            <person name="Thimmappa B.C."/>
            <person name="Ganguly P."/>
            <person name="Vadnala R.N."/>
            <person name="Sun S."/>
            <person name="Siddharthan R."/>
            <person name="Tellgren-Roth C."/>
            <person name="Dawson T.L."/>
            <person name="Heitman J."/>
            <person name="Sanyal K."/>
        </authorList>
    </citation>
    <scope>NUCLEOTIDE SEQUENCE [LARGE SCALE GENOMIC DNA]</scope>
    <source>
        <strain evidence="12">CBS14141</strain>
    </source>
</reference>
<feature type="region of interest" description="Disordered" evidence="10">
    <location>
        <begin position="510"/>
        <end position="605"/>
    </location>
</feature>
<dbReference type="InterPro" id="IPR057285">
    <property type="entry name" value="Pre-PUA_NSUN2"/>
</dbReference>
<evidence type="ECO:0000256" key="2">
    <source>
        <dbReference type="ARBA" id="ARBA00022555"/>
    </source>
</evidence>
<protein>
    <submittedName>
        <fullName evidence="12">Multisite-specific tRNA:(Cytosine-C(5))-methyltransferase</fullName>
        <ecNumber evidence="12">2.1.1.202</ecNumber>
    </submittedName>
</protein>
<sequence>MARGRGKHRGRGRGGRQGGGRSEGERHGAYSIIDQKNPKFEAYYLGQEILPREEWDAFLEAMRTALPTTFRITSGKPTSRQLLDAMHDIYLPFLSNVEFEGEKVAPPRQLEWYPEGLGWHLDVRKNVLRKSPEFKRFQQFLVHETDVGSISRQEAVSMLPPLFLDVRPEHLVLDMCAAPGSKTAQLIEAIHSPVTSKPDAFDPLPLGVVVANDSDTKRAHMLVHQAQRLPSPNLCVTNVDASSYPNVNVAWKGPNASDKVVQRELKYDRILADVPCSGDGTLRKNIAIWKDWTTGNGVGLHALQTRILIRGLQLLRPGGRLVYSTCSLNPVENEAVVGAALRHFKGDVELVDCSDLLPALKRRAGMTSWKVAPGRGAHLFPKQEDGTSPAEEKPAEEKPADDSAQNEAANAAPADAQSDAAPPKLPRIPWVESWDVLQTLDADLAARLPRSLWPQGDEAALQLERCVRVYPHMQNTGGFFVACLVKKETTPEDSESLAEGMVRAMQALDEERSTASVVAEATTEASAKRSIEEPNTGAAEEPAAKRARAESPEATNAATEMSQATDETPAANEAALPAADKHEEDRKTAQKKRTQPEGVAIGPGGMPYREDPFAYVNPQNAEVQSCVEWFGLHDFPVGNLLVRNAEQVPLRSIYLTSSSVRAIVAGGGVGVGVHPTMNPIRLRLLNCGVKVFGRQESVSKANQAALQAGNAEADARRESLSTSLTCRWRVVSDSLHSMRPFLSDKVVIRASLSDLAFFIKNYYPVLDSVPGEVGARVRESAMGSYVLDIEPSEYENHKLTVPLSYPIWRSIASVNLMLDKQEKSALSFRLFDTDLSDPEGQRQFSANPRNRNNKKNAAEQAAGDSAVLNAEGAETTTEPTEPTEAVEAAEPTESATEPAEEP</sequence>
<name>A0ABY8EL63_MALFU</name>
<feature type="binding site" evidence="9">
    <location>
        <begin position="176"/>
        <end position="182"/>
    </location>
    <ligand>
        <name>S-adenosyl-L-methionine</name>
        <dbReference type="ChEBI" id="CHEBI:59789"/>
    </ligand>
</feature>
<comment type="similarity">
    <text evidence="9">Belongs to the class I-like SAM-binding methyltransferase superfamily. RsmB/NOP family.</text>
</comment>
<evidence type="ECO:0000256" key="7">
    <source>
        <dbReference type="ARBA" id="ARBA00022884"/>
    </source>
</evidence>
<dbReference type="Pfam" id="PF01189">
    <property type="entry name" value="Methyltr_RsmB-F"/>
    <property type="match status" value="1"/>
</dbReference>
<dbReference type="InterPro" id="IPR049560">
    <property type="entry name" value="MeTrfase_RsmB-F_NOP2_cat"/>
</dbReference>
<dbReference type="InterPro" id="IPR023270">
    <property type="entry name" value="RCMT_NCL1"/>
</dbReference>
<feature type="region of interest" description="Disordered" evidence="10">
    <location>
        <begin position="374"/>
        <end position="425"/>
    </location>
</feature>
<feature type="region of interest" description="Disordered" evidence="10">
    <location>
        <begin position="1"/>
        <end position="31"/>
    </location>
</feature>
<dbReference type="GO" id="GO:0032259">
    <property type="term" value="P:methylation"/>
    <property type="evidence" value="ECO:0007669"/>
    <property type="project" value="UniProtKB-KW"/>
</dbReference>
<evidence type="ECO:0000313" key="12">
    <source>
        <dbReference type="EMBL" id="WFD46321.1"/>
    </source>
</evidence>
<dbReference type="Pfam" id="PF25378">
    <property type="entry name" value="PUA_NSUN2"/>
    <property type="match status" value="1"/>
</dbReference>
<evidence type="ECO:0000256" key="3">
    <source>
        <dbReference type="ARBA" id="ARBA00022603"/>
    </source>
</evidence>
<evidence type="ECO:0000256" key="5">
    <source>
        <dbReference type="ARBA" id="ARBA00022691"/>
    </source>
</evidence>
<feature type="compositionally biased region" description="Basic residues" evidence="10">
    <location>
        <begin position="1"/>
        <end position="14"/>
    </location>
</feature>
<organism evidence="12 13">
    <name type="scientific">Malassezia furfur</name>
    <name type="common">Pityriasis versicolor infection agent</name>
    <name type="synonym">Pityrosporum furfur</name>
    <dbReference type="NCBI Taxonomy" id="55194"/>
    <lineage>
        <taxon>Eukaryota</taxon>
        <taxon>Fungi</taxon>
        <taxon>Dikarya</taxon>
        <taxon>Basidiomycota</taxon>
        <taxon>Ustilaginomycotina</taxon>
        <taxon>Malasseziomycetes</taxon>
        <taxon>Malasseziales</taxon>
        <taxon>Malasseziaceae</taxon>
        <taxon>Malassezia</taxon>
    </lineage>
</organism>
<evidence type="ECO:0000313" key="13">
    <source>
        <dbReference type="Proteomes" id="UP000818624"/>
    </source>
</evidence>
<feature type="compositionally biased region" description="Basic and acidic residues" evidence="10">
    <location>
        <begin position="579"/>
        <end position="588"/>
    </location>
</feature>
<evidence type="ECO:0000256" key="1">
    <source>
        <dbReference type="ARBA" id="ARBA00004123"/>
    </source>
</evidence>
<dbReference type="EC" id="2.1.1.202" evidence="12"/>
<dbReference type="PRINTS" id="PR02011">
    <property type="entry name" value="RCMTNCL1"/>
</dbReference>
<feature type="domain" description="SAM-dependent MTase RsmB/NOP-type" evidence="11">
    <location>
        <begin position="58"/>
        <end position="487"/>
    </location>
</feature>
<keyword evidence="13" id="KW-1185">Reference proteome</keyword>
<keyword evidence="4 9" id="KW-0808">Transferase</keyword>
<evidence type="ECO:0000256" key="10">
    <source>
        <dbReference type="SAM" id="MobiDB-lite"/>
    </source>
</evidence>
<dbReference type="InterPro" id="IPR057286">
    <property type="entry name" value="PUA_NSUN2"/>
</dbReference>
<dbReference type="PANTHER" id="PTHR22808">
    <property type="entry name" value="NCL1 YEAST -RELATED NOL1/NOP2/FMU SUN DOMAIN-CONTAINING"/>
    <property type="match status" value="1"/>
</dbReference>
<accession>A0ABY8EL63</accession>
<keyword evidence="2" id="KW-0820">tRNA-binding</keyword>
<evidence type="ECO:0000256" key="8">
    <source>
        <dbReference type="ARBA" id="ARBA00023242"/>
    </source>
</evidence>
<comment type="subcellular location">
    <subcellularLocation>
        <location evidence="1">Nucleus</location>
    </subcellularLocation>
</comment>
<feature type="compositionally biased region" description="Low complexity" evidence="10">
    <location>
        <begin position="870"/>
        <end position="902"/>
    </location>
</feature>
<evidence type="ECO:0000259" key="11">
    <source>
        <dbReference type="PROSITE" id="PS51686"/>
    </source>
</evidence>
<evidence type="ECO:0000256" key="9">
    <source>
        <dbReference type="PROSITE-ProRule" id="PRU01023"/>
    </source>
</evidence>
<dbReference type="PANTHER" id="PTHR22808:SF1">
    <property type="entry name" value="RNA CYTOSINE-C(5)-METHYLTRANSFERASE NSUN2-RELATED"/>
    <property type="match status" value="1"/>
</dbReference>
<dbReference type="GO" id="GO:0008168">
    <property type="term" value="F:methyltransferase activity"/>
    <property type="evidence" value="ECO:0007669"/>
    <property type="project" value="UniProtKB-KW"/>
</dbReference>